<comment type="caution">
    <text evidence="10">The sequence shown here is derived from an EMBL/GenBank/DDBJ whole genome shotgun (WGS) entry which is preliminary data.</text>
</comment>
<evidence type="ECO:0000256" key="2">
    <source>
        <dbReference type="ARBA" id="ARBA00005236"/>
    </source>
</evidence>
<comment type="subcellular location">
    <subcellularLocation>
        <location evidence="1">Cell membrane</location>
        <topology evidence="1">Multi-pass membrane protein</topology>
    </subcellularLocation>
</comment>
<dbReference type="AlphaFoldDB" id="A0A1F4Q210"/>
<accession>A0A1F4Q210</accession>
<evidence type="ECO:0000256" key="6">
    <source>
        <dbReference type="ARBA" id="ARBA00023136"/>
    </source>
</evidence>
<dbReference type="InterPro" id="IPR003838">
    <property type="entry name" value="ABC3_permease_C"/>
</dbReference>
<evidence type="ECO:0000256" key="3">
    <source>
        <dbReference type="ARBA" id="ARBA00022475"/>
    </source>
</evidence>
<dbReference type="PANTHER" id="PTHR30489">
    <property type="entry name" value="LIPOPROTEIN-RELEASING SYSTEM TRANSMEMBRANE PROTEIN LOLE"/>
    <property type="match status" value="1"/>
</dbReference>
<dbReference type="InterPro" id="IPR025857">
    <property type="entry name" value="MacB_PCD"/>
</dbReference>
<comment type="similarity">
    <text evidence="2">Belongs to the ABC-4 integral membrane protein family. LolC/E subfamily.</text>
</comment>
<reference evidence="10 11" key="1">
    <citation type="journal article" date="2016" name="Nat. Commun.">
        <title>Thousands of microbial genomes shed light on interconnected biogeochemical processes in an aquifer system.</title>
        <authorList>
            <person name="Anantharaman K."/>
            <person name="Brown C.T."/>
            <person name="Hug L.A."/>
            <person name="Sharon I."/>
            <person name="Castelle C.J."/>
            <person name="Probst A.J."/>
            <person name="Thomas B.C."/>
            <person name="Singh A."/>
            <person name="Wilkins M.J."/>
            <person name="Karaoz U."/>
            <person name="Brodie E.L."/>
            <person name="Williams K.H."/>
            <person name="Hubbard S.S."/>
            <person name="Banfield J.F."/>
        </authorList>
    </citation>
    <scope>NUCLEOTIDE SEQUENCE [LARGE SCALE GENOMIC DNA]</scope>
</reference>
<evidence type="ECO:0000259" key="8">
    <source>
        <dbReference type="Pfam" id="PF02687"/>
    </source>
</evidence>
<protein>
    <recommendedName>
        <fullName evidence="12">ABC3 transporter permease protein domain-containing protein</fullName>
    </recommendedName>
</protein>
<gene>
    <name evidence="10" type="ORF">A2625_07730</name>
</gene>
<dbReference type="GO" id="GO:0098797">
    <property type="term" value="C:plasma membrane protein complex"/>
    <property type="evidence" value="ECO:0007669"/>
    <property type="project" value="TreeGrafter"/>
</dbReference>
<dbReference type="Proteomes" id="UP000178724">
    <property type="component" value="Unassembled WGS sequence"/>
</dbReference>
<evidence type="ECO:0008006" key="12">
    <source>
        <dbReference type="Google" id="ProtNLM"/>
    </source>
</evidence>
<keyword evidence="3" id="KW-1003">Cell membrane</keyword>
<dbReference type="GO" id="GO:0044874">
    <property type="term" value="P:lipoprotein localization to outer membrane"/>
    <property type="evidence" value="ECO:0007669"/>
    <property type="project" value="TreeGrafter"/>
</dbReference>
<keyword evidence="4 7" id="KW-0812">Transmembrane</keyword>
<evidence type="ECO:0000259" key="9">
    <source>
        <dbReference type="Pfam" id="PF12704"/>
    </source>
</evidence>
<feature type="transmembrane region" description="Helical" evidence="7">
    <location>
        <begin position="20"/>
        <end position="40"/>
    </location>
</feature>
<evidence type="ECO:0000313" key="10">
    <source>
        <dbReference type="EMBL" id="OGB89954.1"/>
    </source>
</evidence>
<proteinExistence type="inferred from homology"/>
<sequence length="412" mass="44663">MSSFIKIAWRNIFRNWRRSLFTIAAISVGLAALIFIWGFMDGTNEQMIDNSTSYLSGHLQIHKKGFHKDMSIFFALDNPQAVLSKLPALKEIKNYAQRIEGQALFSAGEKTAGAVLVGVEPEKEIKVTTLWQAVKTGRYLEPADTSAIVIGSALAERLKISLGGEVAVLTQAADGSLGAAKYKVAGIYSTGTDTFDGVYAFITLPAAQDLYALWGRSTGIVMTAQNRSVVPRLKKSLAGELDSQRFEVLDWWALIPEIAMSFVLHEVSASIILTVVFLIVAIGILNTILMSVVERVREFGVMMALGTNGRQVVLLVILESILLGAVGILIGGGLGVLLTLLTGRTGLDFSRYGKAMEVMPGIGAVIYPIVRLDRLAFLAILIFFFAVLAAVYPAIKAARLKPVAAIRHMETV</sequence>
<organism evidence="10 11">
    <name type="scientific">candidate division WOR-1 bacterium RIFCSPHIGHO2_01_FULL_53_15</name>
    <dbReference type="NCBI Taxonomy" id="1802564"/>
    <lineage>
        <taxon>Bacteria</taxon>
        <taxon>Bacillati</taxon>
        <taxon>Saganbacteria</taxon>
    </lineage>
</organism>
<name>A0A1F4Q210_UNCSA</name>
<evidence type="ECO:0000256" key="4">
    <source>
        <dbReference type="ARBA" id="ARBA00022692"/>
    </source>
</evidence>
<feature type="domain" description="MacB-like periplasmic core" evidence="9">
    <location>
        <begin position="19"/>
        <end position="236"/>
    </location>
</feature>
<dbReference type="Pfam" id="PF12704">
    <property type="entry name" value="MacB_PCD"/>
    <property type="match status" value="1"/>
</dbReference>
<dbReference type="InterPro" id="IPR051447">
    <property type="entry name" value="Lipoprotein-release_system"/>
</dbReference>
<evidence type="ECO:0000256" key="1">
    <source>
        <dbReference type="ARBA" id="ARBA00004651"/>
    </source>
</evidence>
<dbReference type="Pfam" id="PF02687">
    <property type="entry name" value="FtsX"/>
    <property type="match status" value="1"/>
</dbReference>
<feature type="domain" description="ABC3 transporter permease C-terminal" evidence="8">
    <location>
        <begin position="271"/>
        <end position="400"/>
    </location>
</feature>
<feature type="transmembrane region" description="Helical" evidence="7">
    <location>
        <begin position="312"/>
        <end position="341"/>
    </location>
</feature>
<evidence type="ECO:0000256" key="5">
    <source>
        <dbReference type="ARBA" id="ARBA00022989"/>
    </source>
</evidence>
<dbReference type="PANTHER" id="PTHR30489:SF0">
    <property type="entry name" value="LIPOPROTEIN-RELEASING SYSTEM TRANSMEMBRANE PROTEIN LOLE"/>
    <property type="match status" value="1"/>
</dbReference>
<feature type="transmembrane region" description="Helical" evidence="7">
    <location>
        <begin position="375"/>
        <end position="395"/>
    </location>
</feature>
<evidence type="ECO:0000313" key="11">
    <source>
        <dbReference type="Proteomes" id="UP000178724"/>
    </source>
</evidence>
<dbReference type="EMBL" id="METM01000018">
    <property type="protein sequence ID" value="OGB89954.1"/>
    <property type="molecule type" value="Genomic_DNA"/>
</dbReference>
<evidence type="ECO:0000256" key="7">
    <source>
        <dbReference type="SAM" id="Phobius"/>
    </source>
</evidence>
<feature type="transmembrane region" description="Helical" evidence="7">
    <location>
        <begin position="271"/>
        <end position="292"/>
    </location>
</feature>
<keyword evidence="5 7" id="KW-1133">Transmembrane helix</keyword>
<keyword evidence="6 7" id="KW-0472">Membrane</keyword>